<dbReference type="PANTHER" id="PTHR18964">
    <property type="entry name" value="ROK (REPRESSOR, ORF, KINASE) FAMILY"/>
    <property type="match status" value="1"/>
</dbReference>
<protein>
    <submittedName>
        <fullName evidence="2">Transcriptional regulator</fullName>
    </submittedName>
</protein>
<keyword evidence="3" id="KW-1185">Reference proteome</keyword>
<dbReference type="Gene3D" id="3.30.420.40">
    <property type="match status" value="2"/>
</dbReference>
<dbReference type="Pfam" id="PF00480">
    <property type="entry name" value="ROK"/>
    <property type="match status" value="1"/>
</dbReference>
<dbReference type="Proteomes" id="UP000051223">
    <property type="component" value="Unassembled WGS sequence"/>
</dbReference>
<dbReference type="InterPro" id="IPR000600">
    <property type="entry name" value="ROK"/>
</dbReference>
<dbReference type="RefSeq" id="WP_025080447.1">
    <property type="nucleotide sequence ID" value="NZ_AZGI01000015.1"/>
</dbReference>
<name>A0A0R1YDF9_9LACO</name>
<dbReference type="SUPFAM" id="SSF53067">
    <property type="entry name" value="Actin-like ATPase domain"/>
    <property type="match status" value="1"/>
</dbReference>
<sequence>MTQYLAFDIGGTNLKYALINREGHIIEKGSTPSRTESLDSFMTSMYEIGDKYQGKFEGIAVCAPGKIDTKKKIIHFGGALPFLDGLNLQETLGKRYDVPVGAENDGKAAALCEQWLGELHEVNTGAVMTLGTGVGGGILIDNRVLHGRDFQAGELSWMITNQGAGFQDMHAYSGALCSAVQMVKAVNKKIDNENLNDGKAAFEAINAGNEEAVKIFKQFCFNVAVMILNVQTVINGEKVVIGGGISAQPVLIEEIRHQFKKILTNNPMLGNQVNPPEIVAAKFKNDTNLYGALYALLLELNGQEVR</sequence>
<comment type="similarity">
    <text evidence="1">Belongs to the ROK (NagC/XylR) family.</text>
</comment>
<dbReference type="eggNOG" id="COG1940">
    <property type="taxonomic scope" value="Bacteria"/>
</dbReference>
<dbReference type="STRING" id="1423754.FC39_GL000535"/>
<evidence type="ECO:0000313" key="2">
    <source>
        <dbReference type="EMBL" id="KRM40512.1"/>
    </source>
</evidence>
<dbReference type="CDD" id="cd24152">
    <property type="entry name" value="ASKHA_NBD_ROK-like"/>
    <property type="match status" value="1"/>
</dbReference>
<dbReference type="InterPro" id="IPR043129">
    <property type="entry name" value="ATPase_NBD"/>
</dbReference>
<proteinExistence type="inferred from homology"/>
<organism evidence="2 3">
    <name type="scientific">Lactobacillus hamsteri DSM 5661 = JCM 6256</name>
    <dbReference type="NCBI Taxonomy" id="1423754"/>
    <lineage>
        <taxon>Bacteria</taxon>
        <taxon>Bacillati</taxon>
        <taxon>Bacillota</taxon>
        <taxon>Bacilli</taxon>
        <taxon>Lactobacillales</taxon>
        <taxon>Lactobacillaceae</taxon>
        <taxon>Lactobacillus</taxon>
    </lineage>
</organism>
<accession>A0A0R1YDF9</accession>
<comment type="caution">
    <text evidence="2">The sequence shown here is derived from an EMBL/GenBank/DDBJ whole genome shotgun (WGS) entry which is preliminary data.</text>
</comment>
<dbReference type="PANTHER" id="PTHR18964:SF170">
    <property type="entry name" value="SUGAR KINASE"/>
    <property type="match status" value="1"/>
</dbReference>
<evidence type="ECO:0000313" key="3">
    <source>
        <dbReference type="Proteomes" id="UP000051223"/>
    </source>
</evidence>
<reference evidence="2 3" key="1">
    <citation type="journal article" date="2015" name="Genome Announc.">
        <title>Expanding the biotechnology potential of lactobacilli through comparative genomics of 213 strains and associated genera.</title>
        <authorList>
            <person name="Sun Z."/>
            <person name="Harris H.M."/>
            <person name="McCann A."/>
            <person name="Guo C."/>
            <person name="Argimon S."/>
            <person name="Zhang W."/>
            <person name="Yang X."/>
            <person name="Jeffery I.B."/>
            <person name="Cooney J.C."/>
            <person name="Kagawa T.F."/>
            <person name="Liu W."/>
            <person name="Song Y."/>
            <person name="Salvetti E."/>
            <person name="Wrobel A."/>
            <person name="Rasinkangas P."/>
            <person name="Parkhill J."/>
            <person name="Rea M.C."/>
            <person name="O'Sullivan O."/>
            <person name="Ritari J."/>
            <person name="Douillard F.P."/>
            <person name="Paul Ross R."/>
            <person name="Yang R."/>
            <person name="Briner A.E."/>
            <person name="Felis G.E."/>
            <person name="de Vos W.M."/>
            <person name="Barrangou R."/>
            <person name="Klaenhammer T.R."/>
            <person name="Caufield P.W."/>
            <person name="Cui Y."/>
            <person name="Zhang H."/>
            <person name="O'Toole P.W."/>
        </authorList>
    </citation>
    <scope>NUCLEOTIDE SEQUENCE [LARGE SCALE GENOMIC DNA]</scope>
    <source>
        <strain evidence="2 3">DSM 5661</strain>
    </source>
</reference>
<gene>
    <name evidence="2" type="ORF">FC39_GL000535</name>
</gene>
<dbReference type="OrthoDB" id="9795247at2"/>
<dbReference type="EMBL" id="AZGI01000015">
    <property type="protein sequence ID" value="KRM40512.1"/>
    <property type="molecule type" value="Genomic_DNA"/>
</dbReference>
<dbReference type="PATRIC" id="fig|1423754.3.peg.555"/>
<dbReference type="AlphaFoldDB" id="A0A0R1YDF9"/>
<evidence type="ECO:0000256" key="1">
    <source>
        <dbReference type="ARBA" id="ARBA00006479"/>
    </source>
</evidence>